<proteinExistence type="predicted"/>
<dbReference type="InterPro" id="IPR000859">
    <property type="entry name" value="CUB_dom"/>
</dbReference>
<evidence type="ECO:0000259" key="3">
    <source>
        <dbReference type="PROSITE" id="PS01180"/>
    </source>
</evidence>
<protein>
    <recommendedName>
        <fullName evidence="3">CUB domain-containing protein</fullName>
    </recommendedName>
</protein>
<evidence type="ECO:0000313" key="4">
    <source>
        <dbReference type="EMBL" id="CAL8126436.1"/>
    </source>
</evidence>
<comment type="caution">
    <text evidence="4">The sequence shown here is derived from an EMBL/GenBank/DDBJ whole genome shotgun (WGS) entry which is preliminary data.</text>
</comment>
<dbReference type="Proteomes" id="UP001642540">
    <property type="component" value="Unassembled WGS sequence"/>
</dbReference>
<keyword evidence="5" id="KW-1185">Reference proteome</keyword>
<evidence type="ECO:0000256" key="1">
    <source>
        <dbReference type="ARBA" id="ARBA00023157"/>
    </source>
</evidence>
<organism evidence="4 5">
    <name type="scientific">Orchesella dallaii</name>
    <dbReference type="NCBI Taxonomy" id="48710"/>
    <lineage>
        <taxon>Eukaryota</taxon>
        <taxon>Metazoa</taxon>
        <taxon>Ecdysozoa</taxon>
        <taxon>Arthropoda</taxon>
        <taxon>Hexapoda</taxon>
        <taxon>Collembola</taxon>
        <taxon>Entomobryomorpha</taxon>
        <taxon>Entomobryoidea</taxon>
        <taxon>Orchesellidae</taxon>
        <taxon>Orchesellinae</taxon>
        <taxon>Orchesella</taxon>
    </lineage>
</organism>
<evidence type="ECO:0000313" key="5">
    <source>
        <dbReference type="Proteomes" id="UP001642540"/>
    </source>
</evidence>
<dbReference type="InterPro" id="IPR035914">
    <property type="entry name" value="Sperma_CUB_dom_sf"/>
</dbReference>
<dbReference type="EMBL" id="CAXLJM020000072">
    <property type="protein sequence ID" value="CAL8126436.1"/>
    <property type="molecule type" value="Genomic_DNA"/>
</dbReference>
<comment type="caution">
    <text evidence="2">Lacks conserved residue(s) required for the propagation of feature annotation.</text>
</comment>
<keyword evidence="1" id="KW-1015">Disulfide bond</keyword>
<accession>A0ABP1RCP2</accession>
<name>A0ABP1RCP2_9HEXA</name>
<evidence type="ECO:0000256" key="2">
    <source>
        <dbReference type="PROSITE-ProRule" id="PRU00059"/>
    </source>
</evidence>
<dbReference type="PROSITE" id="PS01180">
    <property type="entry name" value="CUB"/>
    <property type="match status" value="1"/>
</dbReference>
<dbReference type="Gene3D" id="2.60.120.290">
    <property type="entry name" value="Spermadhesin, CUB domain"/>
    <property type="match status" value="1"/>
</dbReference>
<gene>
    <name evidence="4" type="ORF">ODALV1_LOCUS21398</name>
</gene>
<reference evidence="4 5" key="1">
    <citation type="submission" date="2024-08" db="EMBL/GenBank/DDBJ databases">
        <authorList>
            <person name="Cucini C."/>
            <person name="Frati F."/>
        </authorList>
    </citation>
    <scope>NUCLEOTIDE SEQUENCE [LARGE SCALE GENOMIC DNA]</scope>
</reference>
<sequence>MSGLLQAQTYVNSLRNIKSIVWVMFFLCSMTESIPLANHQYCPVPTTSSELGTKKVLDLQDIKGHKVRLQFFYPSEEASRKLLEAASQSSLLNNSTKNEPIRSVETDSAEAMDMTPQTSDSFAQDVYCQWTFRAGNASQFLSLTFEKLSAPYSDNCAQAFVALQKENGYESRWCGNRRQAHARPMSLLARSSAIVTVYRSGNAPLLPVTGFKVSVRELDVGSLQGAESSLRVLHG</sequence>
<dbReference type="SUPFAM" id="SSF49854">
    <property type="entry name" value="Spermadhesin, CUB domain"/>
    <property type="match status" value="1"/>
</dbReference>
<feature type="domain" description="CUB" evidence="3">
    <location>
        <begin position="115"/>
        <end position="218"/>
    </location>
</feature>